<dbReference type="Pfam" id="PF00589">
    <property type="entry name" value="Phage_integrase"/>
    <property type="match status" value="1"/>
</dbReference>
<dbReference type="PANTHER" id="PTHR30349">
    <property type="entry name" value="PHAGE INTEGRASE-RELATED"/>
    <property type="match status" value="1"/>
</dbReference>
<evidence type="ECO:0000313" key="7">
    <source>
        <dbReference type="EMBL" id="PAV05033.1"/>
    </source>
</evidence>
<evidence type="ECO:0000256" key="5">
    <source>
        <dbReference type="SAM" id="MobiDB-lite"/>
    </source>
</evidence>
<evidence type="ECO:0000256" key="1">
    <source>
        <dbReference type="ARBA" id="ARBA00022908"/>
    </source>
</evidence>
<dbReference type="GO" id="GO:0006310">
    <property type="term" value="P:DNA recombination"/>
    <property type="evidence" value="ECO:0007669"/>
    <property type="project" value="UniProtKB-KW"/>
</dbReference>
<dbReference type="OrthoDB" id="142712at2157"/>
<evidence type="ECO:0000256" key="4">
    <source>
        <dbReference type="SAM" id="Coils"/>
    </source>
</evidence>
<evidence type="ECO:0000313" key="8">
    <source>
        <dbReference type="Proteomes" id="UP000217784"/>
    </source>
</evidence>
<dbReference type="InterPro" id="IPR013762">
    <property type="entry name" value="Integrase-like_cat_sf"/>
</dbReference>
<dbReference type="PANTHER" id="PTHR30349:SF41">
    <property type="entry name" value="INTEGRASE_RECOMBINASE PROTEIN MJ0367-RELATED"/>
    <property type="match status" value="1"/>
</dbReference>
<dbReference type="Proteomes" id="UP000217784">
    <property type="component" value="Unassembled WGS sequence"/>
</dbReference>
<keyword evidence="4" id="KW-0175">Coiled coil</keyword>
<dbReference type="RefSeq" id="WP_069584232.1">
    <property type="nucleotide sequence ID" value="NZ_LMVM01000012.1"/>
</dbReference>
<dbReference type="SUPFAM" id="SSF56349">
    <property type="entry name" value="DNA breaking-rejoining enzymes"/>
    <property type="match status" value="1"/>
</dbReference>
<feature type="compositionally biased region" description="Basic and acidic residues" evidence="5">
    <location>
        <begin position="117"/>
        <end position="126"/>
    </location>
</feature>
<feature type="domain" description="Tyr recombinase" evidence="6">
    <location>
        <begin position="122"/>
        <end position="321"/>
    </location>
</feature>
<keyword evidence="3" id="KW-0233">DNA recombination</keyword>
<keyword evidence="1" id="KW-0229">DNA integration</keyword>
<keyword evidence="2" id="KW-0238">DNA-binding</keyword>
<proteinExistence type="predicted"/>
<organism evidence="7 8">
    <name type="scientific">Methanobacterium bryantii</name>
    <dbReference type="NCBI Taxonomy" id="2161"/>
    <lineage>
        <taxon>Archaea</taxon>
        <taxon>Methanobacteriati</taxon>
        <taxon>Methanobacteriota</taxon>
        <taxon>Methanomada group</taxon>
        <taxon>Methanobacteria</taxon>
        <taxon>Methanobacteriales</taxon>
        <taxon>Methanobacteriaceae</taxon>
        <taxon>Methanobacterium</taxon>
    </lineage>
</organism>
<sequence>MTGIKNKTLEIKDIYVVNSWLRGLSPNSERAYLYALADFCTLNKLNPEEMLKIAYNDITERTPPWECQITKWFDKYEEYSIKANRSPGTFKTRRTNIKNFFHSHDIPTPRSKRKRIRGENPNDRKGLSKSDIRTLLGVAKSWKVKALILFEASSGISGDDILRFTVDDFNKGLTKVYDKNTRKERTICRFTLKRGKTTKEFTTFISEETVKAIQNYLKLERVDPTPSDPLFTTRKKTKRSLRVQGLMGIYRRLNKFAGWETENGRYNKATSHMLRKFFNTQMINAGMPEEIREHLMGHAIDNKIRDAYFLSNPDELQRVYVQYMDKVAIGPTKPPINMTEFTEIKTGYELSRSENLKLKKEIKELNSNIDKKVEKSIEEHMSAYNDILDLILDPTTKKSPEFEKTFGKKLEFLKKHKNAILKS</sequence>
<dbReference type="InterPro" id="IPR011010">
    <property type="entry name" value="DNA_brk_join_enz"/>
</dbReference>
<evidence type="ECO:0000256" key="2">
    <source>
        <dbReference type="ARBA" id="ARBA00023125"/>
    </source>
</evidence>
<protein>
    <recommendedName>
        <fullName evidence="6">Tyr recombinase domain-containing protein</fullName>
    </recommendedName>
</protein>
<dbReference type="InterPro" id="IPR002104">
    <property type="entry name" value="Integrase_catalytic"/>
</dbReference>
<dbReference type="PROSITE" id="PS51898">
    <property type="entry name" value="TYR_RECOMBINASE"/>
    <property type="match status" value="1"/>
</dbReference>
<dbReference type="GO" id="GO:0015074">
    <property type="term" value="P:DNA integration"/>
    <property type="evidence" value="ECO:0007669"/>
    <property type="project" value="UniProtKB-KW"/>
</dbReference>
<feature type="coiled-coil region" evidence="4">
    <location>
        <begin position="348"/>
        <end position="375"/>
    </location>
</feature>
<dbReference type="EMBL" id="LMVM01000012">
    <property type="protein sequence ID" value="PAV05033.1"/>
    <property type="molecule type" value="Genomic_DNA"/>
</dbReference>
<evidence type="ECO:0000256" key="3">
    <source>
        <dbReference type="ARBA" id="ARBA00023172"/>
    </source>
</evidence>
<dbReference type="CDD" id="cd00397">
    <property type="entry name" value="DNA_BRE_C"/>
    <property type="match status" value="1"/>
</dbReference>
<dbReference type="AlphaFoldDB" id="A0A2A2H709"/>
<accession>A0A2A2H709</accession>
<dbReference type="GO" id="GO:0003677">
    <property type="term" value="F:DNA binding"/>
    <property type="evidence" value="ECO:0007669"/>
    <property type="project" value="UniProtKB-KW"/>
</dbReference>
<feature type="region of interest" description="Disordered" evidence="5">
    <location>
        <begin position="104"/>
        <end position="126"/>
    </location>
</feature>
<comment type="caution">
    <text evidence="7">The sequence shown here is derived from an EMBL/GenBank/DDBJ whole genome shotgun (WGS) entry which is preliminary data.</text>
</comment>
<gene>
    <name evidence="7" type="ORF">ASJ80_12075</name>
</gene>
<dbReference type="Gene3D" id="1.10.443.10">
    <property type="entry name" value="Intergrase catalytic core"/>
    <property type="match status" value="1"/>
</dbReference>
<name>A0A2A2H709_METBR</name>
<dbReference type="InterPro" id="IPR050090">
    <property type="entry name" value="Tyrosine_recombinase_XerCD"/>
</dbReference>
<evidence type="ECO:0000259" key="6">
    <source>
        <dbReference type="PROSITE" id="PS51898"/>
    </source>
</evidence>
<reference evidence="7 8" key="1">
    <citation type="journal article" date="2017" name="BMC Genomics">
        <title>Genomic analysis of methanogenic archaea reveals a shift towards energy conservation.</title>
        <authorList>
            <person name="Gilmore S.P."/>
            <person name="Henske J.K."/>
            <person name="Sexton J.A."/>
            <person name="Solomon K.V."/>
            <person name="Seppala S."/>
            <person name="Yoo J.I."/>
            <person name="Huyett L.M."/>
            <person name="Pressman A."/>
            <person name="Cogan J.Z."/>
            <person name="Kivenson V."/>
            <person name="Peng X."/>
            <person name="Tan Y."/>
            <person name="Valentine D.L."/>
            <person name="O'Malley M.A."/>
        </authorList>
    </citation>
    <scope>NUCLEOTIDE SEQUENCE [LARGE SCALE GENOMIC DNA]</scope>
    <source>
        <strain evidence="7 8">M.o.H.</strain>
    </source>
</reference>
<keyword evidence="8" id="KW-1185">Reference proteome</keyword>